<gene>
    <name evidence="4" type="ORF">QQS21_006133</name>
</gene>
<reference evidence="4" key="1">
    <citation type="submission" date="2023-06" db="EMBL/GenBank/DDBJ databases">
        <title>Conoideocrella luteorostrata (Hypocreales: Clavicipitaceae), a potential biocontrol fungus for elongate hemlock scale in United States Christmas tree production areas.</title>
        <authorList>
            <person name="Barrett H."/>
            <person name="Lovett B."/>
            <person name="Macias A.M."/>
            <person name="Stajich J.E."/>
            <person name="Kasson M.T."/>
        </authorList>
    </citation>
    <scope>NUCLEOTIDE SEQUENCE</scope>
    <source>
        <strain evidence="4">ARSEF 14590</strain>
    </source>
</reference>
<sequence length="291" mass="32292">MSTAGEGGGGGGGLVALRDGARLFVKELGDGDRSKQLVIALHGSPGVSDHREPESAFGFLTSRYRVLVYDARGSGRSDLKGPYTHHRWTADIDELRIRAGSEPIILAGAAYGGFVALEYAIKYPSYVSALILRDTWASGPKGTMYALKASLTCPDLEVDPDRQYRAWTGTLHSNDDLRAALREILPACPLVQADGEDGKLQLHYETHNFAMSYNQPRFDVRPSIREVYMPTLILAGRRHPTIPVQFSDEMHRLMPNSQLTVFEDAGRLDLPAEEPVAFQERVHKFLEHFRL</sequence>
<evidence type="ECO:0000259" key="3">
    <source>
        <dbReference type="Pfam" id="PF00561"/>
    </source>
</evidence>
<keyword evidence="5" id="KW-1185">Reference proteome</keyword>
<dbReference type="InterPro" id="IPR050266">
    <property type="entry name" value="AB_hydrolase_sf"/>
</dbReference>
<name>A0AAJ0FYJ2_9HYPO</name>
<dbReference type="Gene3D" id="3.40.50.1820">
    <property type="entry name" value="alpha/beta hydrolase"/>
    <property type="match status" value="1"/>
</dbReference>
<dbReference type="AlphaFoldDB" id="A0AAJ0FYJ2"/>
<evidence type="ECO:0000256" key="1">
    <source>
        <dbReference type="ARBA" id="ARBA00010088"/>
    </source>
</evidence>
<evidence type="ECO:0000313" key="4">
    <source>
        <dbReference type="EMBL" id="KAK2596804.1"/>
    </source>
</evidence>
<evidence type="ECO:0000256" key="2">
    <source>
        <dbReference type="ARBA" id="ARBA00022801"/>
    </source>
</evidence>
<dbReference type="GO" id="GO:0006508">
    <property type="term" value="P:proteolysis"/>
    <property type="evidence" value="ECO:0007669"/>
    <property type="project" value="InterPro"/>
</dbReference>
<dbReference type="InterPro" id="IPR000073">
    <property type="entry name" value="AB_hydrolase_1"/>
</dbReference>
<dbReference type="Proteomes" id="UP001251528">
    <property type="component" value="Unassembled WGS sequence"/>
</dbReference>
<dbReference type="EMBL" id="JASWJB010000109">
    <property type="protein sequence ID" value="KAK2596804.1"/>
    <property type="molecule type" value="Genomic_DNA"/>
</dbReference>
<dbReference type="PRINTS" id="PR00793">
    <property type="entry name" value="PROAMNOPTASE"/>
</dbReference>
<feature type="domain" description="AB hydrolase-1" evidence="3">
    <location>
        <begin position="37"/>
        <end position="269"/>
    </location>
</feature>
<accession>A0AAJ0FYJ2</accession>
<dbReference type="PRINTS" id="PR00111">
    <property type="entry name" value="ABHYDROLASE"/>
</dbReference>
<proteinExistence type="inferred from homology"/>
<dbReference type="InterPro" id="IPR002410">
    <property type="entry name" value="Peptidase_S33"/>
</dbReference>
<dbReference type="GO" id="GO:0016020">
    <property type="term" value="C:membrane"/>
    <property type="evidence" value="ECO:0007669"/>
    <property type="project" value="TreeGrafter"/>
</dbReference>
<dbReference type="PANTHER" id="PTHR43798:SF31">
    <property type="entry name" value="AB HYDROLASE SUPERFAMILY PROTEIN YCLE"/>
    <property type="match status" value="1"/>
</dbReference>
<keyword evidence="2" id="KW-0378">Hydrolase</keyword>
<evidence type="ECO:0000313" key="5">
    <source>
        <dbReference type="Proteomes" id="UP001251528"/>
    </source>
</evidence>
<protein>
    <recommendedName>
        <fullName evidence="3">AB hydrolase-1 domain-containing protein</fullName>
    </recommendedName>
</protein>
<dbReference type="PANTHER" id="PTHR43798">
    <property type="entry name" value="MONOACYLGLYCEROL LIPASE"/>
    <property type="match status" value="1"/>
</dbReference>
<comment type="similarity">
    <text evidence="1">Belongs to the peptidase S33 family.</text>
</comment>
<dbReference type="Pfam" id="PF00561">
    <property type="entry name" value="Abhydrolase_1"/>
    <property type="match status" value="1"/>
</dbReference>
<organism evidence="4 5">
    <name type="scientific">Conoideocrella luteorostrata</name>
    <dbReference type="NCBI Taxonomy" id="1105319"/>
    <lineage>
        <taxon>Eukaryota</taxon>
        <taxon>Fungi</taxon>
        <taxon>Dikarya</taxon>
        <taxon>Ascomycota</taxon>
        <taxon>Pezizomycotina</taxon>
        <taxon>Sordariomycetes</taxon>
        <taxon>Hypocreomycetidae</taxon>
        <taxon>Hypocreales</taxon>
        <taxon>Clavicipitaceae</taxon>
        <taxon>Conoideocrella</taxon>
    </lineage>
</organism>
<dbReference type="InterPro" id="IPR029058">
    <property type="entry name" value="AB_hydrolase_fold"/>
</dbReference>
<comment type="caution">
    <text evidence="4">The sequence shown here is derived from an EMBL/GenBank/DDBJ whole genome shotgun (WGS) entry which is preliminary data.</text>
</comment>
<dbReference type="SUPFAM" id="SSF53474">
    <property type="entry name" value="alpha/beta-Hydrolases"/>
    <property type="match status" value="1"/>
</dbReference>
<dbReference type="GO" id="GO:0008233">
    <property type="term" value="F:peptidase activity"/>
    <property type="evidence" value="ECO:0007669"/>
    <property type="project" value="InterPro"/>
</dbReference>